<dbReference type="InterPro" id="IPR015910">
    <property type="entry name" value="I/U_nuclsd_hydro_CS"/>
</dbReference>
<name>A0A840A2Y7_9CAUL</name>
<dbReference type="Gene3D" id="3.90.245.10">
    <property type="entry name" value="Ribonucleoside hydrolase-like"/>
    <property type="match status" value="1"/>
</dbReference>
<evidence type="ECO:0000259" key="3">
    <source>
        <dbReference type="Pfam" id="PF01156"/>
    </source>
</evidence>
<dbReference type="EMBL" id="JACIDK010000003">
    <property type="protein sequence ID" value="MBB3892043.1"/>
    <property type="molecule type" value="Genomic_DNA"/>
</dbReference>
<evidence type="ECO:0000256" key="2">
    <source>
        <dbReference type="ARBA" id="ARBA00023295"/>
    </source>
</evidence>
<reference evidence="4 5" key="1">
    <citation type="submission" date="2020-08" db="EMBL/GenBank/DDBJ databases">
        <title>Genomic Encyclopedia of Type Strains, Phase IV (KMG-IV): sequencing the most valuable type-strain genomes for metagenomic binning, comparative biology and taxonomic classification.</title>
        <authorList>
            <person name="Goeker M."/>
        </authorList>
    </citation>
    <scope>NUCLEOTIDE SEQUENCE [LARGE SCALE GENOMIC DNA]</scope>
    <source>
        <strain evidence="4 5">DSM 21793</strain>
    </source>
</reference>
<dbReference type="CDD" id="cd02651">
    <property type="entry name" value="nuc_hydro_IU_UC_XIUA"/>
    <property type="match status" value="1"/>
</dbReference>
<keyword evidence="1 4" id="KW-0378">Hydrolase</keyword>
<proteinExistence type="predicted"/>
<dbReference type="GO" id="GO:0005829">
    <property type="term" value="C:cytosol"/>
    <property type="evidence" value="ECO:0007669"/>
    <property type="project" value="TreeGrafter"/>
</dbReference>
<dbReference type="AlphaFoldDB" id="A0A840A2Y7"/>
<evidence type="ECO:0000313" key="5">
    <source>
        <dbReference type="Proteomes" id="UP000530564"/>
    </source>
</evidence>
<dbReference type="Proteomes" id="UP000530564">
    <property type="component" value="Unassembled WGS sequence"/>
</dbReference>
<dbReference type="Pfam" id="PF01156">
    <property type="entry name" value="IU_nuc_hydro"/>
    <property type="match status" value="1"/>
</dbReference>
<dbReference type="PROSITE" id="PS01247">
    <property type="entry name" value="IUNH"/>
    <property type="match status" value="1"/>
</dbReference>
<dbReference type="InterPro" id="IPR023186">
    <property type="entry name" value="IUNH"/>
</dbReference>
<dbReference type="PANTHER" id="PTHR12304:SF4">
    <property type="entry name" value="URIDINE NUCLEOSIDASE"/>
    <property type="match status" value="1"/>
</dbReference>
<dbReference type="GO" id="GO:0008477">
    <property type="term" value="F:purine nucleosidase activity"/>
    <property type="evidence" value="ECO:0007669"/>
    <property type="project" value="UniProtKB-EC"/>
</dbReference>
<dbReference type="RefSeq" id="WP_183773659.1">
    <property type="nucleotide sequence ID" value="NZ_JACIDK010000003.1"/>
</dbReference>
<dbReference type="GO" id="GO:0045437">
    <property type="term" value="F:uridine nucleosidase activity"/>
    <property type="evidence" value="ECO:0007669"/>
    <property type="project" value="UniProtKB-ARBA"/>
</dbReference>
<evidence type="ECO:0000313" key="4">
    <source>
        <dbReference type="EMBL" id="MBB3892043.1"/>
    </source>
</evidence>
<feature type="domain" description="Inosine/uridine-preferring nucleoside hydrolase" evidence="3">
    <location>
        <begin position="4"/>
        <end position="301"/>
    </location>
</feature>
<organism evidence="4 5">
    <name type="scientific">Phenylobacterium haematophilum</name>
    <dbReference type="NCBI Taxonomy" id="98513"/>
    <lineage>
        <taxon>Bacteria</taxon>
        <taxon>Pseudomonadati</taxon>
        <taxon>Pseudomonadota</taxon>
        <taxon>Alphaproteobacteria</taxon>
        <taxon>Caulobacterales</taxon>
        <taxon>Caulobacteraceae</taxon>
        <taxon>Phenylobacterium</taxon>
    </lineage>
</organism>
<keyword evidence="5" id="KW-1185">Reference proteome</keyword>
<dbReference type="InterPro" id="IPR036452">
    <property type="entry name" value="Ribo_hydro-like"/>
</dbReference>
<protein>
    <submittedName>
        <fullName evidence="4">Purine nucleosidase</fullName>
        <ecNumber evidence="4">3.2.2.1</ecNumber>
    </submittedName>
</protein>
<comment type="caution">
    <text evidence="4">The sequence shown here is derived from an EMBL/GenBank/DDBJ whole genome shotgun (WGS) entry which is preliminary data.</text>
</comment>
<dbReference type="InterPro" id="IPR001910">
    <property type="entry name" value="Inosine/uridine_hydrolase_dom"/>
</dbReference>
<dbReference type="PANTHER" id="PTHR12304">
    <property type="entry name" value="INOSINE-URIDINE PREFERRING NUCLEOSIDE HYDROLASE"/>
    <property type="match status" value="1"/>
</dbReference>
<dbReference type="SUPFAM" id="SSF53590">
    <property type="entry name" value="Nucleoside hydrolase"/>
    <property type="match status" value="1"/>
</dbReference>
<keyword evidence="2 4" id="KW-0326">Glycosidase</keyword>
<accession>A0A840A2Y7</accession>
<gene>
    <name evidence="4" type="ORF">GGQ61_002771</name>
</gene>
<dbReference type="GO" id="GO:0006152">
    <property type="term" value="P:purine nucleoside catabolic process"/>
    <property type="evidence" value="ECO:0007669"/>
    <property type="project" value="TreeGrafter"/>
</dbReference>
<evidence type="ECO:0000256" key="1">
    <source>
        <dbReference type="ARBA" id="ARBA00022801"/>
    </source>
</evidence>
<sequence length="310" mass="32459">MTKLIFDCDPGVDDAVALFMAFAAPQDLELLAITTVAGNVGAELTARNAALIRQIAGRQDVPIYAGASGPLYRPPFDAGAFHGESGLGTLPLFEPEHGLADGRAADVIAGLVMSHPPGEITLAVTGPFTNLALAMRLEPAIIERLGPVVVMGGARREGGNITASAEYNIWADPHAAEIVFSSGAQCVVMGLDVTHQVRSDPARTAAIAAIDTPAARATHNLLEFSNALERDIVGGTGAPIHDPCVIAYLLAPELFTLRPCQLQVETASPLTVGHTAVEFRLRDPAAARILWATHADADGVFALLNDLLAR</sequence>
<dbReference type="EC" id="3.2.2.1" evidence="4"/>